<evidence type="ECO:0000313" key="3">
    <source>
        <dbReference type="Proteomes" id="UP001589792"/>
    </source>
</evidence>
<keyword evidence="1" id="KW-0472">Membrane</keyword>
<gene>
    <name evidence="2" type="ORF">ACFFJ3_20400</name>
</gene>
<feature type="transmembrane region" description="Helical" evidence="1">
    <location>
        <begin position="20"/>
        <end position="42"/>
    </location>
</feature>
<dbReference type="RefSeq" id="WP_380678891.1">
    <property type="nucleotide sequence ID" value="NZ_CP173186.1"/>
</dbReference>
<dbReference type="Proteomes" id="UP001589792">
    <property type="component" value="Unassembled WGS sequence"/>
</dbReference>
<keyword evidence="3" id="KW-1185">Reference proteome</keyword>
<reference evidence="2 3" key="1">
    <citation type="submission" date="2024-09" db="EMBL/GenBank/DDBJ databases">
        <authorList>
            <person name="Sun Q."/>
            <person name="Mori K."/>
        </authorList>
    </citation>
    <scope>NUCLEOTIDE SEQUENCE [LARGE SCALE GENOMIC DNA]</scope>
    <source>
        <strain evidence="2 3">CCM 8626</strain>
    </source>
</reference>
<sequence>MEPAIAESVRDTYREQTKRYVYLLFALQAIGASSPPIIISLGGLVGEALSSNKALSTLPVSLYNIGLALSVLPVGALGCVLQLHASAAGGHLRAFLRCSPFLFSSQPIITAY</sequence>
<evidence type="ECO:0000256" key="1">
    <source>
        <dbReference type="SAM" id="Phobius"/>
    </source>
</evidence>
<protein>
    <submittedName>
        <fullName evidence="2">Uncharacterized protein</fullName>
    </submittedName>
</protein>
<accession>A0ABV6EIK0</accession>
<comment type="caution">
    <text evidence="2">The sequence shown here is derived from an EMBL/GenBank/DDBJ whole genome shotgun (WGS) entry which is preliminary data.</text>
</comment>
<keyword evidence="1" id="KW-1133">Transmembrane helix</keyword>
<keyword evidence="1" id="KW-0812">Transmembrane</keyword>
<evidence type="ECO:0000313" key="2">
    <source>
        <dbReference type="EMBL" id="MFC0228826.1"/>
    </source>
</evidence>
<name>A0ABV6EIK0_9GAMM</name>
<dbReference type="EMBL" id="JBHLXG010000026">
    <property type="protein sequence ID" value="MFC0228826.1"/>
    <property type="molecule type" value="Genomic_DNA"/>
</dbReference>
<organism evidence="2 3">
    <name type="scientific">Serratia aquatilis</name>
    <dbReference type="NCBI Taxonomy" id="1737515"/>
    <lineage>
        <taxon>Bacteria</taxon>
        <taxon>Pseudomonadati</taxon>
        <taxon>Pseudomonadota</taxon>
        <taxon>Gammaproteobacteria</taxon>
        <taxon>Enterobacterales</taxon>
        <taxon>Yersiniaceae</taxon>
        <taxon>Serratia</taxon>
    </lineage>
</organism>
<proteinExistence type="predicted"/>
<feature type="transmembrane region" description="Helical" evidence="1">
    <location>
        <begin position="62"/>
        <end position="83"/>
    </location>
</feature>